<sequence>MNTYRITLLAGSSQTKTILSKQLKQLFGDILTVDAFAIDEELPSSLNSRTVIVSSMQAKKEIPAILLSGASVIVANRMPDHQHLDKLLAIPAETKALVVNDSYQSAQDTISTLTQLGITHIEYIPYQKGHPVPSGISLAISPGEMDSVPETVQDKIDIGVRLLDYSTIFEILYSLNMTDLAEMISQRYLRNLISLHQDLLLAEVTANKLRLHLQHVVDAVDDSVIAVSKDHTISVLNDGAKMLLNLEEEYSPVGKPLQEILQDDAVANFILHGEEENEFHTLNGIDVMIHRYVLETEGTCVATIKTVRQAIEIEQSARKELAQNGLVAKYTFEHIKGRHPLIQDVVKIAKKLAMSELPVLIQGATGTGKELFAHSIHTYSSRKNGPFLAVNCSALPETLLESELFGYEEGTFTGAQKGGRKGLFELANGGTIFLDEIGDISQSLQARLLRVLQEKEIRRTGGHKLIPIDTRVISATNNNLLEKVSHQEFRADLYYRLNVLSLQIPELKDRKSDIPLLIQHFIELSGRMVRVDPAAEKALLQYDWPGNIRELKNSIDYMLAVCDGRTIQLHDIPNRHLEKPAKKKTSKTNDIQLTVMDKEQYLFILQSINKANEEGEPASRRMIAEMSKTTRIPLTAQQVRHRLDFLEKSHYVTKGRGRAGTKITVEGLDFLNSLTDYMQ</sequence>
<dbReference type="AlphaFoldDB" id="A0A7X2IWH5"/>
<dbReference type="EMBL" id="WKKI01000002">
    <property type="protein sequence ID" value="MRX70900.1"/>
    <property type="molecule type" value="Genomic_DNA"/>
</dbReference>
<dbReference type="SUPFAM" id="SSF52540">
    <property type="entry name" value="P-loop containing nucleoside triphosphate hydrolases"/>
    <property type="match status" value="1"/>
</dbReference>
<dbReference type="Gene3D" id="1.10.10.10">
    <property type="entry name" value="Winged helix-like DNA-binding domain superfamily/Winged helix DNA-binding domain"/>
    <property type="match status" value="1"/>
</dbReference>
<name>A0A7X2IWH5_9BACI</name>
<dbReference type="PROSITE" id="PS50045">
    <property type="entry name" value="SIGMA54_INTERACT_4"/>
    <property type="match status" value="1"/>
</dbReference>
<dbReference type="Gene3D" id="1.10.8.60">
    <property type="match status" value="1"/>
</dbReference>
<dbReference type="Gene3D" id="3.30.450.20">
    <property type="entry name" value="PAS domain"/>
    <property type="match status" value="1"/>
</dbReference>
<organism evidence="7 8">
    <name type="scientific">Metabacillus lacus</name>
    <dbReference type="NCBI Taxonomy" id="1983721"/>
    <lineage>
        <taxon>Bacteria</taxon>
        <taxon>Bacillati</taxon>
        <taxon>Bacillota</taxon>
        <taxon>Bacilli</taxon>
        <taxon>Bacillales</taxon>
        <taxon>Bacillaceae</taxon>
        <taxon>Metabacillus</taxon>
    </lineage>
</organism>
<keyword evidence="1" id="KW-0547">Nucleotide-binding</keyword>
<accession>A0A7X2IWH5</accession>
<evidence type="ECO:0000313" key="7">
    <source>
        <dbReference type="EMBL" id="MRX70900.1"/>
    </source>
</evidence>
<protein>
    <submittedName>
        <fullName evidence="7">AAA domain-containing protein</fullName>
    </submittedName>
</protein>
<feature type="domain" description="Sigma-54 factor interaction" evidence="6">
    <location>
        <begin position="335"/>
        <end position="560"/>
    </location>
</feature>
<dbReference type="Pfam" id="PF00158">
    <property type="entry name" value="Sigma54_activat"/>
    <property type="match status" value="1"/>
</dbReference>
<keyword evidence="4" id="KW-0238">DNA-binding</keyword>
<dbReference type="FunFam" id="3.40.50.300:FF:000006">
    <property type="entry name" value="DNA-binding transcriptional regulator NtrC"/>
    <property type="match status" value="1"/>
</dbReference>
<dbReference type="GO" id="GO:0003677">
    <property type="term" value="F:DNA binding"/>
    <property type="evidence" value="ECO:0007669"/>
    <property type="project" value="UniProtKB-KW"/>
</dbReference>
<dbReference type="InterPro" id="IPR058031">
    <property type="entry name" value="AAA_lid_NorR"/>
</dbReference>
<evidence type="ECO:0000256" key="2">
    <source>
        <dbReference type="ARBA" id="ARBA00022840"/>
    </source>
</evidence>
<dbReference type="PANTHER" id="PTHR32071">
    <property type="entry name" value="TRANSCRIPTIONAL REGULATORY PROTEIN"/>
    <property type="match status" value="1"/>
</dbReference>
<reference evidence="7 8" key="1">
    <citation type="submission" date="2019-11" db="EMBL/GenBank/DDBJ databases">
        <title>Bacillus lacus genome.</title>
        <authorList>
            <person name="Allen C.J."/>
            <person name="Newman J.D."/>
        </authorList>
    </citation>
    <scope>NUCLEOTIDE SEQUENCE [LARGE SCALE GENOMIC DNA]</scope>
    <source>
        <strain evidence="7 8">KCTC 33946</strain>
    </source>
</reference>
<comment type="caution">
    <text evidence="7">The sequence shown here is derived from an EMBL/GenBank/DDBJ whole genome shotgun (WGS) entry which is preliminary data.</text>
</comment>
<keyword evidence="3" id="KW-0805">Transcription regulation</keyword>
<dbReference type="InterPro" id="IPR025943">
    <property type="entry name" value="Sigma_54_int_dom_ATP-bd_2"/>
</dbReference>
<dbReference type="PROSITE" id="PS00688">
    <property type="entry name" value="SIGMA54_INTERACT_3"/>
    <property type="match status" value="1"/>
</dbReference>
<evidence type="ECO:0000256" key="1">
    <source>
        <dbReference type="ARBA" id="ARBA00022741"/>
    </source>
</evidence>
<keyword evidence="2" id="KW-0067">ATP-binding</keyword>
<dbReference type="CDD" id="cd00009">
    <property type="entry name" value="AAA"/>
    <property type="match status" value="1"/>
</dbReference>
<dbReference type="InterPro" id="IPR036388">
    <property type="entry name" value="WH-like_DNA-bd_sf"/>
</dbReference>
<dbReference type="OrthoDB" id="9803970at2"/>
<evidence type="ECO:0000256" key="5">
    <source>
        <dbReference type="ARBA" id="ARBA00023163"/>
    </source>
</evidence>
<dbReference type="RefSeq" id="WP_154306031.1">
    <property type="nucleotide sequence ID" value="NZ_WKKI01000002.1"/>
</dbReference>
<dbReference type="InterPro" id="IPR002078">
    <property type="entry name" value="Sigma_54_int"/>
</dbReference>
<dbReference type="InterPro" id="IPR027417">
    <property type="entry name" value="P-loop_NTPase"/>
</dbReference>
<dbReference type="Proteomes" id="UP000448867">
    <property type="component" value="Unassembled WGS sequence"/>
</dbReference>
<proteinExistence type="predicted"/>
<gene>
    <name evidence="7" type="ORF">GJU40_01795</name>
</gene>
<evidence type="ECO:0000259" key="6">
    <source>
        <dbReference type="PROSITE" id="PS50045"/>
    </source>
</evidence>
<dbReference type="Gene3D" id="3.40.50.300">
    <property type="entry name" value="P-loop containing nucleotide triphosphate hydrolases"/>
    <property type="match status" value="1"/>
</dbReference>
<evidence type="ECO:0000256" key="3">
    <source>
        <dbReference type="ARBA" id="ARBA00023015"/>
    </source>
</evidence>
<dbReference type="PANTHER" id="PTHR32071:SF119">
    <property type="entry name" value="SIGMA L-DEPENDENT TRANSCRIPTIONAL REGULATOR YPLP-RELATED"/>
    <property type="match status" value="1"/>
</dbReference>
<dbReference type="Pfam" id="PF25601">
    <property type="entry name" value="AAA_lid_14"/>
    <property type="match status" value="1"/>
</dbReference>
<dbReference type="InterPro" id="IPR003593">
    <property type="entry name" value="AAA+_ATPase"/>
</dbReference>
<dbReference type="GO" id="GO:0005524">
    <property type="term" value="F:ATP binding"/>
    <property type="evidence" value="ECO:0007669"/>
    <property type="project" value="UniProtKB-KW"/>
</dbReference>
<evidence type="ECO:0000256" key="4">
    <source>
        <dbReference type="ARBA" id="ARBA00023125"/>
    </source>
</evidence>
<keyword evidence="8" id="KW-1185">Reference proteome</keyword>
<evidence type="ECO:0000313" key="8">
    <source>
        <dbReference type="Proteomes" id="UP000448867"/>
    </source>
</evidence>
<dbReference type="InterPro" id="IPR025944">
    <property type="entry name" value="Sigma_54_int_dom_CS"/>
</dbReference>
<dbReference type="SMART" id="SM00382">
    <property type="entry name" value="AAA"/>
    <property type="match status" value="1"/>
</dbReference>
<dbReference type="GO" id="GO:0006355">
    <property type="term" value="P:regulation of DNA-templated transcription"/>
    <property type="evidence" value="ECO:0007669"/>
    <property type="project" value="InterPro"/>
</dbReference>
<dbReference type="PROSITE" id="PS00676">
    <property type="entry name" value="SIGMA54_INTERACT_2"/>
    <property type="match status" value="1"/>
</dbReference>
<keyword evidence="5" id="KW-0804">Transcription</keyword>